<feature type="region of interest" description="Disordered" evidence="13">
    <location>
        <begin position="1"/>
        <end position="42"/>
    </location>
</feature>
<comment type="caution">
    <text evidence="15">The sequence shown here is derived from an EMBL/GenBank/DDBJ whole genome shotgun (WGS) entry which is preliminary data.</text>
</comment>
<evidence type="ECO:0000256" key="1">
    <source>
        <dbReference type="ARBA" id="ARBA00005058"/>
    </source>
</evidence>
<dbReference type="GO" id="GO:0009116">
    <property type="term" value="P:nucleoside metabolic process"/>
    <property type="evidence" value="ECO:0007669"/>
    <property type="project" value="InterPro"/>
</dbReference>
<evidence type="ECO:0000256" key="5">
    <source>
        <dbReference type="ARBA" id="ARBA00022676"/>
    </source>
</evidence>
<dbReference type="InterPro" id="IPR000845">
    <property type="entry name" value="Nucleoside_phosphorylase_d"/>
</dbReference>
<dbReference type="FunFam" id="3.40.50.1580:FF:000004">
    <property type="entry name" value="Purine nucleoside phosphorylase"/>
    <property type="match status" value="1"/>
</dbReference>
<dbReference type="GO" id="GO:0005737">
    <property type="term" value="C:cytoplasm"/>
    <property type="evidence" value="ECO:0007669"/>
    <property type="project" value="TreeGrafter"/>
</dbReference>
<dbReference type="UniPathway" id="UPA00606"/>
<dbReference type="InterPro" id="IPR035994">
    <property type="entry name" value="Nucleoside_phosphorylase_sf"/>
</dbReference>
<evidence type="ECO:0000256" key="13">
    <source>
        <dbReference type="SAM" id="MobiDB-lite"/>
    </source>
</evidence>
<evidence type="ECO:0000256" key="2">
    <source>
        <dbReference type="ARBA" id="ARBA00006751"/>
    </source>
</evidence>
<dbReference type="InterPro" id="IPR011268">
    <property type="entry name" value="Purine_phosphorylase"/>
</dbReference>
<feature type="domain" description="Nucleoside phosphorylase" evidence="14">
    <location>
        <begin position="101"/>
        <end position="358"/>
    </location>
</feature>
<dbReference type="AlphaFoldDB" id="A0A4C1VPH2"/>
<evidence type="ECO:0000313" key="16">
    <source>
        <dbReference type="Proteomes" id="UP000299102"/>
    </source>
</evidence>
<comment type="catalytic activity">
    <reaction evidence="8">
        <text>2'-deoxyguanosine + phosphate = 2-deoxy-alpha-D-ribose 1-phosphate + guanine</text>
        <dbReference type="Rhea" id="RHEA:27738"/>
        <dbReference type="ChEBI" id="CHEBI:16235"/>
        <dbReference type="ChEBI" id="CHEBI:17172"/>
        <dbReference type="ChEBI" id="CHEBI:43474"/>
        <dbReference type="ChEBI" id="CHEBI:57259"/>
        <dbReference type="EC" id="2.4.2.1"/>
    </reaction>
</comment>
<dbReference type="EMBL" id="BGZK01000391">
    <property type="protein sequence ID" value="GBP41036.1"/>
    <property type="molecule type" value="Genomic_DNA"/>
</dbReference>
<evidence type="ECO:0000256" key="10">
    <source>
        <dbReference type="ARBA" id="ARBA00023970"/>
    </source>
</evidence>
<dbReference type="Pfam" id="PF01048">
    <property type="entry name" value="PNP_UDP_1"/>
    <property type="match status" value="1"/>
</dbReference>
<dbReference type="Gene3D" id="3.40.50.1580">
    <property type="entry name" value="Nucleoside phosphorylase domain"/>
    <property type="match status" value="1"/>
</dbReference>
<comment type="catalytic activity">
    <reaction evidence="9">
        <text>2'-deoxyinosine + phosphate = 2-deoxy-alpha-D-ribose 1-phosphate + hypoxanthine</text>
        <dbReference type="Rhea" id="RHEA:27750"/>
        <dbReference type="ChEBI" id="CHEBI:17368"/>
        <dbReference type="ChEBI" id="CHEBI:28997"/>
        <dbReference type="ChEBI" id="CHEBI:43474"/>
        <dbReference type="ChEBI" id="CHEBI:57259"/>
        <dbReference type="EC" id="2.4.2.1"/>
    </reaction>
</comment>
<name>A0A4C1VPH2_EUMVA</name>
<evidence type="ECO:0000256" key="8">
    <source>
        <dbReference type="ARBA" id="ARBA00023929"/>
    </source>
</evidence>
<protein>
    <recommendedName>
        <fullName evidence="4">Purine nucleoside phosphorylase</fullName>
        <ecNumber evidence="3">2.4.2.1</ecNumber>
    </recommendedName>
    <alternativeName>
        <fullName evidence="12">Inosine phosphorylase</fullName>
    </alternativeName>
    <alternativeName>
        <fullName evidence="11">Inosine-guanosine phosphorylase</fullName>
    </alternativeName>
</protein>
<evidence type="ECO:0000256" key="3">
    <source>
        <dbReference type="ARBA" id="ARBA00011886"/>
    </source>
</evidence>
<keyword evidence="6" id="KW-0808">Transferase</keyword>
<comment type="similarity">
    <text evidence="2">Belongs to the PNP/MTAP phosphorylase family.</text>
</comment>
<dbReference type="GO" id="GO:0004731">
    <property type="term" value="F:purine-nucleoside phosphorylase activity"/>
    <property type="evidence" value="ECO:0007669"/>
    <property type="project" value="UniProtKB-EC"/>
</dbReference>
<dbReference type="InterPro" id="IPR011270">
    <property type="entry name" value="Pur_Nuc_Pase_Ino/Guo-sp"/>
</dbReference>
<accession>A0A4C1VPH2</accession>
<dbReference type="PANTHER" id="PTHR11904:SF9">
    <property type="entry name" value="PURINE NUCLEOSIDE PHOSPHORYLASE-RELATED"/>
    <property type="match status" value="1"/>
</dbReference>
<dbReference type="NCBIfam" id="TIGR01700">
    <property type="entry name" value="PNPH"/>
    <property type="match status" value="1"/>
</dbReference>
<proteinExistence type="inferred from homology"/>
<dbReference type="PANTHER" id="PTHR11904">
    <property type="entry name" value="METHYLTHIOADENOSINE/PURINE NUCLEOSIDE PHOSPHORYLASE"/>
    <property type="match status" value="1"/>
</dbReference>
<comment type="catalytic activity">
    <reaction evidence="7">
        <text>inosine + phosphate = alpha-D-ribose 1-phosphate + hypoxanthine</text>
        <dbReference type="Rhea" id="RHEA:27646"/>
        <dbReference type="ChEBI" id="CHEBI:17368"/>
        <dbReference type="ChEBI" id="CHEBI:17596"/>
        <dbReference type="ChEBI" id="CHEBI:43474"/>
        <dbReference type="ChEBI" id="CHEBI:57720"/>
        <dbReference type="EC" id="2.4.2.1"/>
    </reaction>
</comment>
<evidence type="ECO:0000259" key="14">
    <source>
        <dbReference type="Pfam" id="PF01048"/>
    </source>
</evidence>
<dbReference type="NCBIfam" id="NF006054">
    <property type="entry name" value="PRK08202.1"/>
    <property type="match status" value="1"/>
</dbReference>
<gene>
    <name evidence="15" type="primary">PNP</name>
    <name evidence="15" type="ORF">EVAR_82996_1</name>
</gene>
<dbReference type="STRING" id="151549.A0A4C1VPH2"/>
<sequence length="371" mass="41565">MAPINAFEVNGSKDFSPAKKTLPEVELENGNGSSAKRQKDKRSPGIFFDIFIDVTRDRQSEKEKEIEREKGDSLRERGYSYETLLETANYLLSRTSIRPQIGIICGSGMGSYWKEGSLAENIEDAERFPYEEIPNFPVSTVEGHHGQLVFGKISGAPVVAMQGRFHYYEGYPLWKCCLPVRVMKLLGVQTLIATNAAGGLNPEFRVGDLMIVKDHINMMGFAGNNPLHGPNDERFGPRFPPMSKAYDYEFRNIAKEVAKELKIDDIVREGVYTCLGGPNFETVAELNMLKLVGCDAVGMSTVHEVITARHCNMKVFGMSLITNECVVCYNSDEANHEEVLDVGRMRQEVLRKYLSTLVKRFAQLSSAEVQP</sequence>
<dbReference type="CDD" id="cd09009">
    <property type="entry name" value="PNP-EcPNPII_like"/>
    <property type="match status" value="1"/>
</dbReference>
<evidence type="ECO:0000256" key="4">
    <source>
        <dbReference type="ARBA" id="ARBA00013834"/>
    </source>
</evidence>
<evidence type="ECO:0000256" key="7">
    <source>
        <dbReference type="ARBA" id="ARBA00023918"/>
    </source>
</evidence>
<dbReference type="Proteomes" id="UP000299102">
    <property type="component" value="Unassembled WGS sequence"/>
</dbReference>
<evidence type="ECO:0000256" key="9">
    <source>
        <dbReference type="ARBA" id="ARBA00023950"/>
    </source>
</evidence>
<comment type="pathway">
    <text evidence="1">Purine metabolism; purine nucleoside salvage.</text>
</comment>
<keyword evidence="16" id="KW-1185">Reference proteome</keyword>
<dbReference type="OrthoDB" id="10261782at2759"/>
<dbReference type="SUPFAM" id="SSF53167">
    <property type="entry name" value="Purine and uridine phosphorylases"/>
    <property type="match status" value="1"/>
</dbReference>
<reference evidence="15 16" key="1">
    <citation type="journal article" date="2019" name="Commun. Biol.">
        <title>The bagworm genome reveals a unique fibroin gene that provides high tensile strength.</title>
        <authorList>
            <person name="Kono N."/>
            <person name="Nakamura H."/>
            <person name="Ohtoshi R."/>
            <person name="Tomita M."/>
            <person name="Numata K."/>
            <person name="Arakawa K."/>
        </authorList>
    </citation>
    <scope>NUCLEOTIDE SEQUENCE [LARGE SCALE GENOMIC DNA]</scope>
</reference>
<evidence type="ECO:0000256" key="11">
    <source>
        <dbReference type="ARBA" id="ARBA00031036"/>
    </source>
</evidence>
<dbReference type="EC" id="2.4.2.1" evidence="3"/>
<keyword evidence="5" id="KW-0328">Glycosyltransferase</keyword>
<dbReference type="NCBIfam" id="TIGR01697">
    <property type="entry name" value="PNPH-PUNA-XAPA"/>
    <property type="match status" value="1"/>
</dbReference>
<evidence type="ECO:0000256" key="12">
    <source>
        <dbReference type="ARBA" id="ARBA00033072"/>
    </source>
</evidence>
<comment type="catalytic activity">
    <reaction evidence="10">
        <text>guanosine + phosphate = alpha-D-ribose 1-phosphate + guanine</text>
        <dbReference type="Rhea" id="RHEA:13233"/>
        <dbReference type="ChEBI" id="CHEBI:16235"/>
        <dbReference type="ChEBI" id="CHEBI:16750"/>
        <dbReference type="ChEBI" id="CHEBI:43474"/>
        <dbReference type="ChEBI" id="CHEBI:57720"/>
        <dbReference type="EC" id="2.4.2.1"/>
    </reaction>
</comment>
<evidence type="ECO:0000313" key="15">
    <source>
        <dbReference type="EMBL" id="GBP41036.1"/>
    </source>
</evidence>
<organism evidence="15 16">
    <name type="scientific">Eumeta variegata</name>
    <name type="common">Bagworm moth</name>
    <name type="synonym">Eumeta japonica</name>
    <dbReference type="NCBI Taxonomy" id="151549"/>
    <lineage>
        <taxon>Eukaryota</taxon>
        <taxon>Metazoa</taxon>
        <taxon>Ecdysozoa</taxon>
        <taxon>Arthropoda</taxon>
        <taxon>Hexapoda</taxon>
        <taxon>Insecta</taxon>
        <taxon>Pterygota</taxon>
        <taxon>Neoptera</taxon>
        <taxon>Endopterygota</taxon>
        <taxon>Lepidoptera</taxon>
        <taxon>Glossata</taxon>
        <taxon>Ditrysia</taxon>
        <taxon>Tineoidea</taxon>
        <taxon>Psychidae</taxon>
        <taxon>Oiketicinae</taxon>
        <taxon>Eumeta</taxon>
    </lineage>
</organism>
<evidence type="ECO:0000256" key="6">
    <source>
        <dbReference type="ARBA" id="ARBA00022679"/>
    </source>
</evidence>